<name>A0A6A5ZM64_9PLEO</name>
<dbReference type="OrthoDB" id="1046782at2759"/>
<feature type="compositionally biased region" description="Basic and acidic residues" evidence="1">
    <location>
        <begin position="152"/>
        <end position="161"/>
    </location>
</feature>
<dbReference type="Gene3D" id="1.10.510.10">
    <property type="entry name" value="Transferase(Phosphotransferase) domain 1"/>
    <property type="match status" value="1"/>
</dbReference>
<dbReference type="PANTHER" id="PTHR24359">
    <property type="entry name" value="SERINE/THREONINE-PROTEIN KINASE SBK1"/>
    <property type="match status" value="1"/>
</dbReference>
<dbReference type="GO" id="GO:0004674">
    <property type="term" value="F:protein serine/threonine kinase activity"/>
    <property type="evidence" value="ECO:0007669"/>
    <property type="project" value="TreeGrafter"/>
</dbReference>
<organism evidence="3 4">
    <name type="scientific">Lophiotrema nucula</name>
    <dbReference type="NCBI Taxonomy" id="690887"/>
    <lineage>
        <taxon>Eukaryota</taxon>
        <taxon>Fungi</taxon>
        <taxon>Dikarya</taxon>
        <taxon>Ascomycota</taxon>
        <taxon>Pezizomycotina</taxon>
        <taxon>Dothideomycetes</taxon>
        <taxon>Pleosporomycetidae</taxon>
        <taxon>Pleosporales</taxon>
        <taxon>Lophiotremataceae</taxon>
        <taxon>Lophiotrema</taxon>
    </lineage>
</organism>
<dbReference type="SUPFAM" id="SSF56112">
    <property type="entry name" value="Protein kinase-like (PK-like)"/>
    <property type="match status" value="1"/>
</dbReference>
<proteinExistence type="predicted"/>
<feature type="domain" description="Protein kinase" evidence="2">
    <location>
        <begin position="385"/>
        <end position="734"/>
    </location>
</feature>
<keyword evidence="4" id="KW-1185">Reference proteome</keyword>
<dbReference type="Gene3D" id="3.30.200.20">
    <property type="entry name" value="Phosphorylase Kinase, domain 1"/>
    <property type="match status" value="1"/>
</dbReference>
<accession>A0A6A5ZM64</accession>
<dbReference type="PROSITE" id="PS50011">
    <property type="entry name" value="PROTEIN_KINASE_DOM"/>
    <property type="match status" value="1"/>
</dbReference>
<dbReference type="AlphaFoldDB" id="A0A6A5ZM64"/>
<gene>
    <name evidence="3" type="ORF">BDV96DRAFT_628824</name>
</gene>
<evidence type="ECO:0000313" key="4">
    <source>
        <dbReference type="Proteomes" id="UP000799770"/>
    </source>
</evidence>
<dbReference type="InterPro" id="IPR000719">
    <property type="entry name" value="Prot_kinase_dom"/>
</dbReference>
<dbReference type="SMART" id="SM00220">
    <property type="entry name" value="S_TKc"/>
    <property type="match status" value="1"/>
</dbReference>
<feature type="region of interest" description="Disordered" evidence="1">
    <location>
        <begin position="133"/>
        <end position="194"/>
    </location>
</feature>
<feature type="compositionally biased region" description="Basic and acidic residues" evidence="1">
    <location>
        <begin position="865"/>
        <end position="876"/>
    </location>
</feature>
<dbReference type="GO" id="GO:0005524">
    <property type="term" value="F:ATP binding"/>
    <property type="evidence" value="ECO:0007669"/>
    <property type="project" value="InterPro"/>
</dbReference>
<feature type="compositionally biased region" description="Polar residues" evidence="1">
    <location>
        <begin position="134"/>
        <end position="150"/>
    </location>
</feature>
<evidence type="ECO:0000313" key="3">
    <source>
        <dbReference type="EMBL" id="KAF2120365.1"/>
    </source>
</evidence>
<dbReference type="CDD" id="cd00180">
    <property type="entry name" value="PKc"/>
    <property type="match status" value="1"/>
</dbReference>
<protein>
    <submittedName>
        <fullName evidence="3">Kinase-like domain-containing protein</fullName>
    </submittedName>
</protein>
<dbReference type="EMBL" id="ML977314">
    <property type="protein sequence ID" value="KAF2120365.1"/>
    <property type="molecule type" value="Genomic_DNA"/>
</dbReference>
<evidence type="ECO:0000259" key="2">
    <source>
        <dbReference type="PROSITE" id="PS50011"/>
    </source>
</evidence>
<dbReference type="Pfam" id="PF00069">
    <property type="entry name" value="Pkinase"/>
    <property type="match status" value="1"/>
</dbReference>
<feature type="compositionally biased region" description="Basic and acidic residues" evidence="1">
    <location>
        <begin position="900"/>
        <end position="911"/>
    </location>
</feature>
<reference evidence="3" key="1">
    <citation type="journal article" date="2020" name="Stud. Mycol.">
        <title>101 Dothideomycetes genomes: a test case for predicting lifestyles and emergence of pathogens.</title>
        <authorList>
            <person name="Haridas S."/>
            <person name="Albert R."/>
            <person name="Binder M."/>
            <person name="Bloem J."/>
            <person name="Labutti K."/>
            <person name="Salamov A."/>
            <person name="Andreopoulos B."/>
            <person name="Baker S."/>
            <person name="Barry K."/>
            <person name="Bills G."/>
            <person name="Bluhm B."/>
            <person name="Cannon C."/>
            <person name="Castanera R."/>
            <person name="Culley D."/>
            <person name="Daum C."/>
            <person name="Ezra D."/>
            <person name="Gonzalez J."/>
            <person name="Henrissat B."/>
            <person name="Kuo A."/>
            <person name="Liang C."/>
            <person name="Lipzen A."/>
            <person name="Lutzoni F."/>
            <person name="Magnuson J."/>
            <person name="Mondo S."/>
            <person name="Nolan M."/>
            <person name="Ohm R."/>
            <person name="Pangilinan J."/>
            <person name="Park H.-J."/>
            <person name="Ramirez L."/>
            <person name="Alfaro M."/>
            <person name="Sun H."/>
            <person name="Tritt A."/>
            <person name="Yoshinaga Y."/>
            <person name="Zwiers L.-H."/>
            <person name="Turgeon B."/>
            <person name="Goodwin S."/>
            <person name="Spatafora J."/>
            <person name="Crous P."/>
            <person name="Grigoriev I."/>
        </authorList>
    </citation>
    <scope>NUCLEOTIDE SEQUENCE</scope>
    <source>
        <strain evidence="3">CBS 627.86</strain>
    </source>
</reference>
<evidence type="ECO:0000256" key="1">
    <source>
        <dbReference type="SAM" id="MobiDB-lite"/>
    </source>
</evidence>
<keyword evidence="3" id="KW-0418">Kinase</keyword>
<feature type="compositionally biased region" description="Polar residues" evidence="1">
    <location>
        <begin position="171"/>
        <end position="190"/>
    </location>
</feature>
<keyword evidence="3" id="KW-0808">Transferase</keyword>
<feature type="compositionally biased region" description="Basic and acidic residues" evidence="1">
    <location>
        <begin position="803"/>
        <end position="824"/>
    </location>
</feature>
<dbReference type="InterPro" id="IPR011009">
    <property type="entry name" value="Kinase-like_dom_sf"/>
</dbReference>
<dbReference type="Proteomes" id="UP000799770">
    <property type="component" value="Unassembled WGS sequence"/>
</dbReference>
<feature type="region of interest" description="Disordered" evidence="1">
    <location>
        <begin position="779"/>
        <end position="924"/>
    </location>
</feature>
<sequence length="949" mass="106596">MTNRLSNPTKMGGVSIRWLKGTGQIRKESSKIGSLVRKSCCSHCLQGPPYLLRASGHSLLPCEGPDLSDEALEGDKMKDITFAMTLEAQELKAEVKMTSHRKVTSAPPYKASGVVSTSRSEVSEFVEDVAAQGAQHQSGIRRAVSSTGASSDPRKQTEIKRLATPIGLDNSDASLESTNRVEGSEPTSAPLSPEVPAANLATSKENFSLAELANALRVARIQSADEADRFFIPNSDLEHIVTGEVVSAILSSLGIGTATEKGWLTTATLKTPDERKGQASRRKIFAILILLENVKPILDFISQDIFDHDLPFGFSETETKVFRRDRADPVTLFESWTYNDRFLFDSMQWWMCSPYLRLNCINHPRITRYVVEDRAIMPFINEESPSRQPPWNEGGFSVVKKIRFHPTHYNWEDFCATKENNPNFAIKTIKIPIDEGAQPLYNREVESLIRLNGEEHDHLIRLLATFQHKKQLHLIFAWADGNLQEFWRNSTRDGEAPSHSVDLARWMAQQCLGLASGLKAIHHNPIEKSQAQEQGMQPDAPHKHRGRHGDLKPENILWFLSAEESTYGLPVDTLKISDFGFADFHASISASRIPLTDLGFTMTYRAPEWDVRGNTAPAYDIWSIGCVYLEFVEWYLCGYNGVERFSQHRLEDSVNELPYYTEDNFFNRKKMAHDEKIAILKEAVPKEIHALRQLPYCSEYVLDFLDYIEDTLLRMKPEGRHGCDALVAKLQELYEECKADASYCTERKRPARKQKTFLSEIVHLSPQQKHGFSAMSNQAISEDGDDSEDQTQAVNSGLGIDTQGERRSSDINKDHAMPSDHEPAVDSSARSPIAAVVDTLPSPSLPESSRHPALLRTEAPNSQDARVRPNKEEEQVRSTLAKSAAVAENGAHRSGQRGMKKLETENGKDPIDPTAMDTDVATKQRTRQRLWNSVKRSLKSILRCLRSER</sequence>
<feature type="region of interest" description="Disordered" evidence="1">
    <location>
        <begin position="529"/>
        <end position="548"/>
    </location>
</feature>
<dbReference type="PANTHER" id="PTHR24359:SF37">
    <property type="entry name" value="PROTEIN KINASE DOMAIN-CONTAINING PROTEIN"/>
    <property type="match status" value="1"/>
</dbReference>